<keyword evidence="4" id="KW-1185">Reference proteome</keyword>
<dbReference type="AlphaFoldDB" id="F0JCK0"/>
<protein>
    <submittedName>
        <fullName evidence="3">Uncharacterized protein</fullName>
    </submittedName>
</protein>
<sequence length="245" mass="26637" precursor="true">MRDTFSRASPDRTETIRLAAAYAALGLLLAVNAVFCLGLFTSPTQAARRPALVGPADGAALLDAAHARIDSVIEGLLSGNESALGRIDGLITETERLGKAIRDNESRLARTEAAREDNRREFLRLMDDLRTGSNRALKHAGRYRLLDRTNRKVMGQAEEMRREYGPRPTPLPAGARRRIPFDGAALRDGLLRLRVLLQLENMHLTASRAVFLARASLRESAPAAGDDTRQPGPPMGHNTSSGGIP</sequence>
<evidence type="ECO:0000313" key="3">
    <source>
        <dbReference type="EMBL" id="EGB15680.1"/>
    </source>
</evidence>
<feature type="region of interest" description="Disordered" evidence="1">
    <location>
        <begin position="221"/>
        <end position="245"/>
    </location>
</feature>
<name>F0JCK0_9BACT</name>
<organism evidence="3 4">
    <name type="scientific">Pseudodesulfovibrio mercurii</name>
    <dbReference type="NCBI Taxonomy" id="641491"/>
    <lineage>
        <taxon>Bacteria</taxon>
        <taxon>Pseudomonadati</taxon>
        <taxon>Thermodesulfobacteriota</taxon>
        <taxon>Desulfovibrionia</taxon>
        <taxon>Desulfovibrionales</taxon>
        <taxon>Desulfovibrionaceae</taxon>
    </lineage>
</organism>
<evidence type="ECO:0000256" key="1">
    <source>
        <dbReference type="SAM" id="MobiDB-lite"/>
    </source>
</evidence>
<evidence type="ECO:0000256" key="2">
    <source>
        <dbReference type="SAM" id="Phobius"/>
    </source>
</evidence>
<dbReference type="HOGENOM" id="CLU_1132166_0_0_7"/>
<reference evidence="3 4" key="1">
    <citation type="journal article" date="2011" name="J. Bacteriol.">
        <title>Genome sequence of the mercury-methylating strain Desulfovibrio desulfuricans ND132.</title>
        <authorList>
            <person name="Brown S.D."/>
            <person name="Gilmour C.C."/>
            <person name="Kucken A.M."/>
            <person name="Wall J.D."/>
            <person name="Elias D.A."/>
            <person name="Brandt C.C."/>
            <person name="Podar M."/>
            <person name="Chertkov O."/>
            <person name="Held B."/>
            <person name="Bruce D.C."/>
            <person name="Detter J.C."/>
            <person name="Tapia R."/>
            <person name="Han C.S."/>
            <person name="Goodwin L.A."/>
            <person name="Cheng J.F."/>
            <person name="Pitluck S."/>
            <person name="Woyke T."/>
            <person name="Mikhailova N."/>
            <person name="Ivanova N.N."/>
            <person name="Han J."/>
            <person name="Lucas S."/>
            <person name="Lapidus A.L."/>
            <person name="Land M.L."/>
            <person name="Hauser L.J."/>
            <person name="Palumbo A.V."/>
        </authorList>
    </citation>
    <scope>NUCLEOTIDE SEQUENCE [LARGE SCALE GENOMIC DNA]</scope>
    <source>
        <strain evidence="3 4">ND132</strain>
    </source>
</reference>
<proteinExistence type="predicted"/>
<evidence type="ECO:0000313" key="4">
    <source>
        <dbReference type="Proteomes" id="UP000007845"/>
    </source>
</evidence>
<keyword evidence="2" id="KW-0472">Membrane</keyword>
<keyword evidence="2" id="KW-0812">Transmembrane</keyword>
<keyword evidence="2" id="KW-1133">Transmembrane helix</keyword>
<feature type="transmembrane region" description="Helical" evidence="2">
    <location>
        <begin position="20"/>
        <end position="40"/>
    </location>
</feature>
<dbReference type="EMBL" id="CP003220">
    <property type="protein sequence ID" value="EGB15680.1"/>
    <property type="molecule type" value="Genomic_DNA"/>
</dbReference>
<dbReference type="RefSeq" id="WP_014323106.1">
    <property type="nucleotide sequence ID" value="NC_016803.1"/>
</dbReference>
<accession>F0JCK0</accession>
<gene>
    <name evidence="3" type="ORF">DND132_2477</name>
</gene>
<dbReference type="Proteomes" id="UP000007845">
    <property type="component" value="Chromosome"/>
</dbReference>
<dbReference type="KEGG" id="ddn:DND132_2477"/>